<protein>
    <recommendedName>
        <fullName evidence="1">N-acetyltransferase domain-containing protein</fullName>
    </recommendedName>
</protein>
<dbReference type="InterPro" id="IPR000182">
    <property type="entry name" value="GNAT_dom"/>
</dbReference>
<dbReference type="PROSITE" id="PS51186">
    <property type="entry name" value="GNAT"/>
    <property type="match status" value="1"/>
</dbReference>
<dbReference type="Gene3D" id="3.40.630.30">
    <property type="match status" value="1"/>
</dbReference>
<comment type="caution">
    <text evidence="2">The sequence shown here is derived from an EMBL/GenBank/DDBJ whole genome shotgun (WGS) entry which is preliminary data.</text>
</comment>
<evidence type="ECO:0000259" key="1">
    <source>
        <dbReference type="PROSITE" id="PS51186"/>
    </source>
</evidence>
<organism evidence="2 3">
    <name type="scientific">Nocardioides luteus</name>
    <dbReference type="NCBI Taxonomy" id="1844"/>
    <lineage>
        <taxon>Bacteria</taxon>
        <taxon>Bacillati</taxon>
        <taxon>Actinomycetota</taxon>
        <taxon>Actinomycetes</taxon>
        <taxon>Propionibacteriales</taxon>
        <taxon>Nocardioidaceae</taxon>
        <taxon>Nocardioides</taxon>
    </lineage>
</organism>
<dbReference type="Pfam" id="PF00583">
    <property type="entry name" value="Acetyltransf_1"/>
    <property type="match status" value="1"/>
</dbReference>
<proteinExistence type="predicted"/>
<dbReference type="Proteomes" id="UP001142292">
    <property type="component" value="Unassembled WGS sequence"/>
</dbReference>
<feature type="domain" description="N-acetyltransferase" evidence="1">
    <location>
        <begin position="7"/>
        <end position="129"/>
    </location>
</feature>
<reference evidence="2" key="1">
    <citation type="journal article" date="2014" name="Int. J. Syst. Evol. Microbiol.">
        <title>Complete genome of a new Firmicutes species belonging to the dominant human colonic microbiota ('Ruminococcus bicirculans') reveals two chromosomes and a selective capacity to utilize plant glucans.</title>
        <authorList>
            <consortium name="NISC Comparative Sequencing Program"/>
            <person name="Wegmann U."/>
            <person name="Louis P."/>
            <person name="Goesmann A."/>
            <person name="Henrissat B."/>
            <person name="Duncan S.H."/>
            <person name="Flint H.J."/>
        </authorList>
    </citation>
    <scope>NUCLEOTIDE SEQUENCE</scope>
    <source>
        <strain evidence="2">VKM Ac-1246</strain>
    </source>
</reference>
<accession>A0ABQ5SWB5</accession>
<dbReference type="EMBL" id="BSEL01000004">
    <property type="protein sequence ID" value="GLJ67920.1"/>
    <property type="molecule type" value="Genomic_DNA"/>
</dbReference>
<evidence type="ECO:0000313" key="2">
    <source>
        <dbReference type="EMBL" id="GLJ67920.1"/>
    </source>
</evidence>
<reference evidence="2" key="2">
    <citation type="submission" date="2023-01" db="EMBL/GenBank/DDBJ databases">
        <authorList>
            <person name="Sun Q."/>
            <person name="Evtushenko L."/>
        </authorList>
    </citation>
    <scope>NUCLEOTIDE SEQUENCE</scope>
    <source>
        <strain evidence="2">VKM Ac-1246</strain>
    </source>
</reference>
<dbReference type="InterPro" id="IPR016181">
    <property type="entry name" value="Acyl_CoA_acyltransferase"/>
</dbReference>
<dbReference type="CDD" id="cd04301">
    <property type="entry name" value="NAT_SF"/>
    <property type="match status" value="1"/>
</dbReference>
<evidence type="ECO:0000313" key="3">
    <source>
        <dbReference type="Proteomes" id="UP001142292"/>
    </source>
</evidence>
<keyword evidence="3" id="KW-1185">Reference proteome</keyword>
<dbReference type="SUPFAM" id="SSF55729">
    <property type="entry name" value="Acyl-CoA N-acyltransferases (Nat)"/>
    <property type="match status" value="1"/>
</dbReference>
<gene>
    <name evidence="2" type="ORF">GCM10017579_19560</name>
</gene>
<sequence length="129" mass="13307">MASSGDFAVTRVAAAETHPLRALVLHGGASHDDAKVEGEDRPGVATFAAKASDGEVVGCVGLFPDPGGGWRIRRLATAGEWRGRGVGTAVVTAALEHAAEHGGRARSAGRCSRRQVEVDVRVRIGRVGS</sequence>
<name>A0ABQ5SWB5_9ACTN</name>